<evidence type="ECO:0000256" key="2">
    <source>
        <dbReference type="ARBA" id="ARBA00022771"/>
    </source>
</evidence>
<keyword evidence="3" id="KW-0862">Zinc</keyword>
<evidence type="ECO:0000313" key="7">
    <source>
        <dbReference type="EMBL" id="KAK0721105.1"/>
    </source>
</evidence>
<proteinExistence type="predicted"/>
<dbReference type="Gene3D" id="6.10.140.2220">
    <property type="match status" value="1"/>
</dbReference>
<dbReference type="SUPFAM" id="SSF144232">
    <property type="entry name" value="HIT/MYND zinc finger-like"/>
    <property type="match status" value="1"/>
</dbReference>
<dbReference type="EMBL" id="JAUKUA010000003">
    <property type="protein sequence ID" value="KAK0721105.1"/>
    <property type="molecule type" value="Genomic_DNA"/>
</dbReference>
<reference evidence="7" key="1">
    <citation type="submission" date="2023-06" db="EMBL/GenBank/DDBJ databases">
        <title>Genome-scale phylogeny and comparative genomics of the fungal order Sordariales.</title>
        <authorList>
            <consortium name="Lawrence Berkeley National Laboratory"/>
            <person name="Hensen N."/>
            <person name="Bonometti L."/>
            <person name="Westerberg I."/>
            <person name="Brannstrom I.O."/>
            <person name="Guillou S."/>
            <person name="Cros-Aarteil S."/>
            <person name="Calhoun S."/>
            <person name="Haridas S."/>
            <person name="Kuo A."/>
            <person name="Mondo S."/>
            <person name="Pangilinan J."/>
            <person name="Riley R."/>
            <person name="Labutti K."/>
            <person name="Andreopoulos B."/>
            <person name="Lipzen A."/>
            <person name="Chen C."/>
            <person name="Yanf M."/>
            <person name="Daum C."/>
            <person name="Ng V."/>
            <person name="Clum A."/>
            <person name="Steindorff A."/>
            <person name="Ohm R."/>
            <person name="Martin F."/>
            <person name="Silar P."/>
            <person name="Natvig D."/>
            <person name="Lalanne C."/>
            <person name="Gautier V."/>
            <person name="Ament-Velasquez S.L."/>
            <person name="Kruys A."/>
            <person name="Hutchinson M.I."/>
            <person name="Powell A.J."/>
            <person name="Barry K."/>
            <person name="Miller A.N."/>
            <person name="Grigoriev I.V."/>
            <person name="Debuchy R."/>
            <person name="Gladieux P."/>
            <person name="Thoren M.H."/>
            <person name="Johannesson H."/>
        </authorList>
    </citation>
    <scope>NUCLEOTIDE SEQUENCE</scope>
    <source>
        <strain evidence="7">SMH4607-1</strain>
    </source>
</reference>
<dbReference type="PROSITE" id="PS50865">
    <property type="entry name" value="ZF_MYND_2"/>
    <property type="match status" value="1"/>
</dbReference>
<evidence type="ECO:0000256" key="5">
    <source>
        <dbReference type="SAM" id="MobiDB-lite"/>
    </source>
</evidence>
<evidence type="ECO:0000256" key="4">
    <source>
        <dbReference type="PROSITE-ProRule" id="PRU00134"/>
    </source>
</evidence>
<comment type="caution">
    <text evidence="7">The sequence shown here is derived from an EMBL/GenBank/DDBJ whole genome shotgun (WGS) entry which is preliminary data.</text>
</comment>
<sequence length="747" mass="81335">MAHVVQQPLSSNDPVPDILPEDNGDSEDDLDDDPDIDSIIASEAPDHLTAHDEPIRRKFLNCVAELLAHTKGGKHVTATALREKENSVEVDVAKNTPFSVEDDKWLASLSHFLAKGGGGRGTTAADGTIYDLEDSCPSLLEAIARRNAARLDGWIEQFAKLLKGTRLVFAATRPVGAARSVIPGQEDQLSVREAAEEFIKWIRVSILAPATGESAAMARLRMVWLAAMVARSPEAASTELKRIAPFVDGSKAARLCRLIARPAVNLRILARIAHLIPSFQTVVFIKIQTPRFTRLSPQQITGLAEAWKQLGLPPLDPLPPSLSCRQSCFQKDCVRAFPVHCEAQLLLRLHPRSTRPPVGRSRGSQMCIMCQSDAGGSGKCSGCLSVWYCSRQCKSADWPAHQLLYSSYLVFIQSWPSRPHKLDIWFPKHTERPALIWVPMITKRKPGAPDRYYPNLGSFLGPERGALDAITIIRNQRRGVGVGHDISVYYRRGDTLPNKSLRRAVEACHGMTVPGETGGSGQLVAIAGRATTSPSAAADITLSDFRHVLDLFSTRGDSTVRETPTGGSIRAVRISYELEQRLYGHDVFCAVSVQGDLPFAHEQSLLSDRLGVPLRVCKPRLTDLESAESGGGGLRNAYATALTTDMDASSGGWGKSRSVFEGGTIIARSDRADLDLVSAIRVCRYCVEVLQPLFKRVLAGEIERDDALKEVSPQKLAAWAPSAVECGGGFVQPELDPALVDGMVLET</sequence>
<keyword evidence="8" id="KW-1185">Reference proteome</keyword>
<name>A0AA40ASA4_9PEZI</name>
<evidence type="ECO:0000256" key="3">
    <source>
        <dbReference type="ARBA" id="ARBA00022833"/>
    </source>
</evidence>
<evidence type="ECO:0000256" key="1">
    <source>
        <dbReference type="ARBA" id="ARBA00022723"/>
    </source>
</evidence>
<feature type="region of interest" description="Disordered" evidence="5">
    <location>
        <begin position="1"/>
        <end position="35"/>
    </location>
</feature>
<evidence type="ECO:0000313" key="8">
    <source>
        <dbReference type="Proteomes" id="UP001172102"/>
    </source>
</evidence>
<protein>
    <recommendedName>
        <fullName evidence="6">MYND-type domain-containing protein</fullName>
    </recommendedName>
</protein>
<dbReference type="Pfam" id="PF01753">
    <property type="entry name" value="zf-MYND"/>
    <property type="match status" value="1"/>
</dbReference>
<keyword evidence="2 4" id="KW-0863">Zinc-finger</keyword>
<dbReference type="GO" id="GO:0008270">
    <property type="term" value="F:zinc ion binding"/>
    <property type="evidence" value="ECO:0007669"/>
    <property type="project" value="UniProtKB-KW"/>
</dbReference>
<dbReference type="AlphaFoldDB" id="A0AA40ASA4"/>
<organism evidence="7 8">
    <name type="scientific">Lasiosphaeris hirsuta</name>
    <dbReference type="NCBI Taxonomy" id="260670"/>
    <lineage>
        <taxon>Eukaryota</taxon>
        <taxon>Fungi</taxon>
        <taxon>Dikarya</taxon>
        <taxon>Ascomycota</taxon>
        <taxon>Pezizomycotina</taxon>
        <taxon>Sordariomycetes</taxon>
        <taxon>Sordariomycetidae</taxon>
        <taxon>Sordariales</taxon>
        <taxon>Lasiosphaeriaceae</taxon>
        <taxon>Lasiosphaeris</taxon>
    </lineage>
</organism>
<evidence type="ECO:0000259" key="6">
    <source>
        <dbReference type="PROSITE" id="PS50865"/>
    </source>
</evidence>
<feature type="domain" description="MYND-type" evidence="6">
    <location>
        <begin position="367"/>
        <end position="405"/>
    </location>
</feature>
<dbReference type="InterPro" id="IPR002893">
    <property type="entry name" value="Znf_MYND"/>
</dbReference>
<gene>
    <name evidence="7" type="ORF">B0H67DRAFT_609555</name>
</gene>
<accession>A0AA40ASA4</accession>
<dbReference type="Proteomes" id="UP001172102">
    <property type="component" value="Unassembled WGS sequence"/>
</dbReference>
<keyword evidence="1" id="KW-0479">Metal-binding</keyword>
<feature type="compositionally biased region" description="Acidic residues" evidence="5">
    <location>
        <begin position="19"/>
        <end position="35"/>
    </location>
</feature>